<name>A0A2S5DJC5_9NEIS</name>
<keyword evidence="3" id="KW-0663">Pyridoxal phosphate</keyword>
<dbReference type="GO" id="GO:0003677">
    <property type="term" value="F:DNA binding"/>
    <property type="evidence" value="ECO:0007669"/>
    <property type="project" value="UniProtKB-KW"/>
</dbReference>
<dbReference type="Proteomes" id="UP000237082">
    <property type="component" value="Unassembled WGS sequence"/>
</dbReference>
<keyword evidence="6" id="KW-0804">Transcription</keyword>
<dbReference type="PROSITE" id="PS50949">
    <property type="entry name" value="HTH_GNTR"/>
    <property type="match status" value="1"/>
</dbReference>
<evidence type="ECO:0000313" key="8">
    <source>
        <dbReference type="EMBL" id="POZ63215.1"/>
    </source>
</evidence>
<dbReference type="InterPro" id="IPR004839">
    <property type="entry name" value="Aminotransferase_I/II_large"/>
</dbReference>
<evidence type="ECO:0000256" key="4">
    <source>
        <dbReference type="ARBA" id="ARBA00023015"/>
    </source>
</evidence>
<dbReference type="RefSeq" id="WP_103901659.1">
    <property type="nucleotide sequence ID" value="NZ_PQWB01000017.1"/>
</dbReference>
<organism evidence="8 9">
    <name type="scientific">Chromobacterium alticapitis</name>
    <dbReference type="NCBI Taxonomy" id="2073169"/>
    <lineage>
        <taxon>Bacteria</taxon>
        <taxon>Pseudomonadati</taxon>
        <taxon>Pseudomonadota</taxon>
        <taxon>Betaproteobacteria</taxon>
        <taxon>Neisseriales</taxon>
        <taxon>Chromobacteriaceae</taxon>
        <taxon>Chromobacterium</taxon>
    </lineage>
</organism>
<dbReference type="OrthoDB" id="9804020at2"/>
<dbReference type="CDD" id="cd07377">
    <property type="entry name" value="WHTH_GntR"/>
    <property type="match status" value="1"/>
</dbReference>
<dbReference type="InterPro" id="IPR036390">
    <property type="entry name" value="WH_DNA-bd_sf"/>
</dbReference>
<dbReference type="InterPro" id="IPR051446">
    <property type="entry name" value="HTH_trans_reg/aminotransferase"/>
</dbReference>
<keyword evidence="9" id="KW-1185">Reference proteome</keyword>
<accession>A0A2S5DJC5</accession>
<evidence type="ECO:0000313" key="9">
    <source>
        <dbReference type="Proteomes" id="UP000237082"/>
    </source>
</evidence>
<proteinExistence type="inferred from homology"/>
<dbReference type="EMBL" id="PQWB01000017">
    <property type="protein sequence ID" value="POZ63215.1"/>
    <property type="molecule type" value="Genomic_DNA"/>
</dbReference>
<dbReference type="InterPro" id="IPR000524">
    <property type="entry name" value="Tscrpt_reg_HTH_GntR"/>
</dbReference>
<evidence type="ECO:0000256" key="6">
    <source>
        <dbReference type="ARBA" id="ARBA00023163"/>
    </source>
</evidence>
<dbReference type="Pfam" id="PF00392">
    <property type="entry name" value="GntR"/>
    <property type="match status" value="1"/>
</dbReference>
<evidence type="ECO:0000256" key="2">
    <source>
        <dbReference type="ARBA" id="ARBA00021531"/>
    </source>
</evidence>
<dbReference type="InterPro" id="IPR015421">
    <property type="entry name" value="PyrdxlP-dep_Trfase_major"/>
</dbReference>
<protein>
    <recommendedName>
        <fullName evidence="2">Putative 8-amino-7-oxononanoate synthase</fullName>
    </recommendedName>
</protein>
<dbReference type="AlphaFoldDB" id="A0A2S5DJC5"/>
<dbReference type="InterPro" id="IPR015424">
    <property type="entry name" value="PyrdxlP-dep_Trfase"/>
</dbReference>
<dbReference type="PANTHER" id="PTHR46577">
    <property type="entry name" value="HTH-TYPE TRANSCRIPTIONAL REGULATORY PROTEIN GABR"/>
    <property type="match status" value="1"/>
</dbReference>
<dbReference type="InterPro" id="IPR036388">
    <property type="entry name" value="WH-like_DNA-bd_sf"/>
</dbReference>
<dbReference type="SUPFAM" id="SSF46785">
    <property type="entry name" value="Winged helix' DNA-binding domain"/>
    <property type="match status" value="1"/>
</dbReference>
<dbReference type="GO" id="GO:0003700">
    <property type="term" value="F:DNA-binding transcription factor activity"/>
    <property type="evidence" value="ECO:0007669"/>
    <property type="project" value="InterPro"/>
</dbReference>
<reference evidence="9" key="1">
    <citation type="submission" date="2018-02" db="EMBL/GenBank/DDBJ databases">
        <authorList>
            <person name="O'Hara-Hanley K."/>
            <person name="Soby S."/>
        </authorList>
    </citation>
    <scope>NUCLEOTIDE SEQUENCE [LARGE SCALE GENOMIC DNA]</scope>
    <source>
        <strain evidence="9">MWU14-2602</strain>
    </source>
</reference>
<dbReference type="Pfam" id="PF00155">
    <property type="entry name" value="Aminotran_1_2"/>
    <property type="match status" value="1"/>
</dbReference>
<dbReference type="Gene3D" id="1.10.10.10">
    <property type="entry name" value="Winged helix-like DNA-binding domain superfamily/Winged helix DNA-binding domain"/>
    <property type="match status" value="1"/>
</dbReference>
<keyword evidence="5" id="KW-0238">DNA-binding</keyword>
<keyword evidence="4" id="KW-0805">Transcription regulation</keyword>
<sequence>MNDFYSSTVLQPGSELPLYRQVHQRFIRAIRQGILLPGQRVPSVRALASELQISRNTVEVAYDLLIGEGYLEARGQAGTVVSPNLNLERLQKQPEAGSASEAPPRPANHSVYDAATHEKPLPYQLGLPALDLFPHKLWAGLNTRQLRLQSKMLTYPAPAGFQPLREAIAGYLHLSRGVDCSPQQVFITAGYRGAMTLLGRTLLRPMDEVWLEDPCFPPTRHLMAEMGAQLVPVPVDEEGMRVEEGKARALHARFALVTPAHQSPLGVSLSLKRRMELLAWAESHNAFVIEDDYDSEYRYDGQPLPSLSSLGASDNVLYVGTFSKVLSPALRLAYLVVPKRLVPRFNESCHTLNDGCPLLSQGVVVDFIKEGHFTRHLRKMRTAYAERRQMVIDSLLNEFGQRMNFSAPACGLHLLARLGSEEDDQLLAQRARERQFGVAALSARSMENDCGKGLLLGFANVATPEQAASLARGLRLSMEAAH</sequence>
<gene>
    <name evidence="8" type="ORF">C2I19_05255</name>
</gene>
<evidence type="ECO:0000256" key="1">
    <source>
        <dbReference type="ARBA" id="ARBA00005384"/>
    </source>
</evidence>
<dbReference type="GO" id="GO:0008483">
    <property type="term" value="F:transaminase activity"/>
    <property type="evidence" value="ECO:0007669"/>
    <property type="project" value="UniProtKB-KW"/>
</dbReference>
<dbReference type="CDD" id="cd00609">
    <property type="entry name" value="AAT_like"/>
    <property type="match status" value="1"/>
</dbReference>
<dbReference type="Gene3D" id="3.40.640.10">
    <property type="entry name" value="Type I PLP-dependent aspartate aminotransferase-like (Major domain)"/>
    <property type="match status" value="1"/>
</dbReference>
<dbReference type="SMART" id="SM00345">
    <property type="entry name" value="HTH_GNTR"/>
    <property type="match status" value="1"/>
</dbReference>
<comment type="caution">
    <text evidence="8">The sequence shown here is derived from an EMBL/GenBank/DDBJ whole genome shotgun (WGS) entry which is preliminary data.</text>
</comment>
<dbReference type="PANTHER" id="PTHR46577:SF1">
    <property type="entry name" value="HTH-TYPE TRANSCRIPTIONAL REGULATORY PROTEIN GABR"/>
    <property type="match status" value="1"/>
</dbReference>
<evidence type="ECO:0000259" key="7">
    <source>
        <dbReference type="PROSITE" id="PS50949"/>
    </source>
</evidence>
<evidence type="ECO:0000256" key="3">
    <source>
        <dbReference type="ARBA" id="ARBA00022898"/>
    </source>
</evidence>
<comment type="similarity">
    <text evidence="1">In the C-terminal section; belongs to the class-I pyridoxal-phosphate-dependent aminotransferase family.</text>
</comment>
<keyword evidence="8" id="KW-0808">Transferase</keyword>
<feature type="domain" description="HTH gntR-type" evidence="7">
    <location>
        <begin position="16"/>
        <end position="84"/>
    </location>
</feature>
<dbReference type="SUPFAM" id="SSF53383">
    <property type="entry name" value="PLP-dependent transferases"/>
    <property type="match status" value="1"/>
</dbReference>
<dbReference type="GO" id="GO:0030170">
    <property type="term" value="F:pyridoxal phosphate binding"/>
    <property type="evidence" value="ECO:0007669"/>
    <property type="project" value="InterPro"/>
</dbReference>
<evidence type="ECO:0000256" key="5">
    <source>
        <dbReference type="ARBA" id="ARBA00023125"/>
    </source>
</evidence>
<keyword evidence="8" id="KW-0032">Aminotransferase</keyword>